<comment type="caution">
    <text evidence="4">The sequence shown here is derived from an EMBL/GenBank/DDBJ whole genome shotgun (WGS) entry which is preliminary data.</text>
</comment>
<feature type="signal peptide" evidence="3">
    <location>
        <begin position="1"/>
        <end position="24"/>
    </location>
</feature>
<dbReference type="RefSeq" id="WP_341413164.1">
    <property type="nucleotide sequence ID" value="NZ_JBBUTH010000011.1"/>
</dbReference>
<proteinExistence type="inferred from homology"/>
<evidence type="ECO:0000313" key="4">
    <source>
        <dbReference type="EMBL" id="MEK8053430.1"/>
    </source>
</evidence>
<sequence>MSAAAGLVRRAGAALLLGAALVLGGCATLPPASDGPGLLTQKDPFERFNRHMFAFNEGVDTVAIKPAALIYQNVVPQVLRTGVDNFLGNLGDAWTTVNLFLQAKPAQGLNMGLRTAVNTVFGFGGLLDIADEAGLERTSVEDLGQTLGRWGVKSGPYLVLPFLGPSTLRDGAGLVLDIRDSGPALVFKEPQDRYGATGIQLLNTRVKLLNAGRVLDDIALDKYVLMRDAYLARRRSLIYDGDPPEDENPPSDK</sequence>
<protein>
    <submittedName>
        <fullName evidence="4">VacJ family lipoprotein</fullName>
    </submittedName>
</protein>
<evidence type="ECO:0000256" key="3">
    <source>
        <dbReference type="SAM" id="SignalP"/>
    </source>
</evidence>
<keyword evidence="2 3" id="KW-0732">Signal</keyword>
<name>A0ABU9CRM6_9BURK</name>
<comment type="similarity">
    <text evidence="1">Belongs to the MlaA family.</text>
</comment>
<dbReference type="PANTHER" id="PTHR30035">
    <property type="entry name" value="LIPOPROTEIN VACJ-RELATED"/>
    <property type="match status" value="1"/>
</dbReference>
<evidence type="ECO:0000313" key="5">
    <source>
        <dbReference type="Proteomes" id="UP001365405"/>
    </source>
</evidence>
<gene>
    <name evidence="4" type="ORF">AACH10_24445</name>
</gene>
<reference evidence="4 5" key="1">
    <citation type="submission" date="2024-04" db="EMBL/GenBank/DDBJ databases">
        <title>Novel species of the genus Ideonella isolated from streams.</title>
        <authorList>
            <person name="Lu H."/>
        </authorList>
    </citation>
    <scope>NUCLEOTIDE SEQUENCE [LARGE SCALE GENOMIC DNA]</scope>
    <source>
        <strain evidence="4 5">DXS22W</strain>
    </source>
</reference>
<dbReference type="PRINTS" id="PR01805">
    <property type="entry name" value="VACJLIPOPROT"/>
</dbReference>
<keyword evidence="5" id="KW-1185">Reference proteome</keyword>
<keyword evidence="4" id="KW-0449">Lipoprotein</keyword>
<feature type="chain" id="PRO_5045963179" evidence="3">
    <location>
        <begin position="25"/>
        <end position="253"/>
    </location>
</feature>
<evidence type="ECO:0000256" key="2">
    <source>
        <dbReference type="ARBA" id="ARBA00022729"/>
    </source>
</evidence>
<evidence type="ECO:0000256" key="1">
    <source>
        <dbReference type="ARBA" id="ARBA00010634"/>
    </source>
</evidence>
<dbReference type="EMBL" id="JBBUTH010000011">
    <property type="protein sequence ID" value="MEK8053430.1"/>
    <property type="molecule type" value="Genomic_DNA"/>
</dbReference>
<accession>A0ABU9CRM6</accession>
<organism evidence="4 5">
    <name type="scientific">Pseudaquabacterium inlustre</name>
    <dbReference type="NCBI Taxonomy" id="2984192"/>
    <lineage>
        <taxon>Bacteria</taxon>
        <taxon>Pseudomonadati</taxon>
        <taxon>Pseudomonadota</taxon>
        <taxon>Betaproteobacteria</taxon>
        <taxon>Burkholderiales</taxon>
        <taxon>Sphaerotilaceae</taxon>
        <taxon>Pseudaquabacterium</taxon>
    </lineage>
</organism>
<dbReference type="Pfam" id="PF04333">
    <property type="entry name" value="MlaA"/>
    <property type="match status" value="1"/>
</dbReference>
<dbReference type="Proteomes" id="UP001365405">
    <property type="component" value="Unassembled WGS sequence"/>
</dbReference>
<dbReference type="InterPro" id="IPR007428">
    <property type="entry name" value="MlaA"/>
</dbReference>
<dbReference type="PANTHER" id="PTHR30035:SF3">
    <property type="entry name" value="INTERMEMBRANE PHOSPHOLIPID TRANSPORT SYSTEM LIPOPROTEIN MLAA"/>
    <property type="match status" value="1"/>
</dbReference>